<feature type="transmembrane region" description="Helical" evidence="2">
    <location>
        <begin position="350"/>
        <end position="374"/>
    </location>
</feature>
<proteinExistence type="predicted"/>
<dbReference type="AlphaFoldDB" id="A0A5F1YGW9"/>
<evidence type="ECO:0000256" key="2">
    <source>
        <dbReference type="SAM" id="Phobius"/>
    </source>
</evidence>
<dbReference type="EMBL" id="RQFA01000024">
    <property type="protein sequence ID" value="TGK36165.1"/>
    <property type="molecule type" value="Genomic_DNA"/>
</dbReference>
<feature type="transmembrane region" description="Helical" evidence="2">
    <location>
        <begin position="386"/>
        <end position="411"/>
    </location>
</feature>
<keyword evidence="2" id="KW-0812">Transmembrane</keyword>
<name>A0A5F1YGW9_9LEPT</name>
<reference evidence="3" key="1">
    <citation type="journal article" date="2019" name="PLoS Negl. Trop. Dis.">
        <title>Revisiting the worldwide diversity of Leptospira species in the environment.</title>
        <authorList>
            <person name="Vincent A.T."/>
            <person name="Schiettekatte O."/>
            <person name="Bourhy P."/>
            <person name="Veyrier F.J."/>
            <person name="Picardeau M."/>
        </authorList>
    </citation>
    <scope>NUCLEOTIDE SEQUENCE [LARGE SCALE GENOMIC DNA]</scope>
    <source>
        <strain evidence="3">201800299</strain>
    </source>
</reference>
<keyword evidence="4" id="KW-1185">Reference proteome</keyword>
<keyword evidence="1" id="KW-0175">Coiled coil</keyword>
<dbReference type="OrthoDB" id="90760at2"/>
<organism evidence="3 4">
    <name type="scientific">Leptospira gomenensis</name>
    <dbReference type="NCBI Taxonomy" id="2484974"/>
    <lineage>
        <taxon>Bacteria</taxon>
        <taxon>Pseudomonadati</taxon>
        <taxon>Spirochaetota</taxon>
        <taxon>Spirochaetia</taxon>
        <taxon>Leptospirales</taxon>
        <taxon>Leptospiraceae</taxon>
        <taxon>Leptospira</taxon>
    </lineage>
</organism>
<evidence type="ECO:0008006" key="5">
    <source>
        <dbReference type="Google" id="ProtNLM"/>
    </source>
</evidence>
<keyword evidence="2" id="KW-1133">Transmembrane helix</keyword>
<sequence length="1059" mass="114177">MSGSSATVESVVAGIEFDNAPFDSGFRQVLYLVGKGGHAFTDLSNKGENAFEKIKKSVSKSGNTLNDFRTRLERLQGILGNLNVDSKRADKIREEIKKTEAAIAKATGTIQNESNKAKASWRDLLQVLGVSVAITAVSGMVQGALQVSGAYEKYRAVLKNTLGDEQRAAASMNMIAVLAAKTPYGVNELTSSFIKLANRGIVPTEKELIKLGDIAASQGKSFDMITEAALDAMTGEFERLKEFGIRGSSAGDKVTLSFKGVSKTVEKTDEAITKAILSFGEMKGVAGSMDAISKTWEGQISNLLDTIDALKKGIGEDFADMAKAAVEKVKEILDAILKWRSENPALFKTIVQLTVGLTGLLSVIMGASGLIVAAKMVAPVLTSLGISFNAMLGPVGLLTMAVMGLGAAFLYMKNRAEEAEKARKGAMDAANAEMVLTRKLEKNEIDSLKYLKEEGSKLAHGRGGNIEKYKRTIDDLILSLKSAGISGAQLKGIAGSDGNFADNNRIEKLLKLNEALKKTAGGAKGFGKESKEAKADLDDLINSYIKMEQLSEKDLKFSVSYDADKSEEAFAAMKKLRDLGAEVNRQVTTDKNGKVQIEVEAKFPDGTNATKDNLKKALGSAATPVKLPVEIEPKLKPVSAGMFQPLIDAASLSSQTVKSFFESDFGSALKGALDAVGQIAQQAVAVIQAKAQLAQAKAQRLVAIAGWISEFFDKQAEKELQRQTDLIDAEIQKIKDKNDAILAEEQAFQDKREEIEREYRNRKRVEEDADFLAAIENRQAEYEADKLAIETKQADEEQRQIDLLNLLEAFEQDKLSIKNMFEAGYEADHQAALDNVQAQEDAAATKNAATQKALAEEQKKLEAEKKAREDQAAKEAEERKKKFAWLEYGANLYAFNAGKMAQLAQIKMTMAMGVMNAIAAGAQMAATIPIVGWVLGPALATMLTGMVLTAGSASMSAVNMTPPPMPPVFRYGGPINGPAHEQGGVNINAEGGEYMINKRATARHYDTLKAINEGRSVGGNTINNVNVSATNQIYGMDYDTFVDRFCSDIVGRIKSAIAA</sequence>
<accession>A0A5F1YGW9</accession>
<feature type="coiled-coil region" evidence="1">
    <location>
        <begin position="738"/>
        <end position="797"/>
    </location>
</feature>
<comment type="caution">
    <text evidence="3">The sequence shown here is derived from an EMBL/GenBank/DDBJ whole genome shotgun (WGS) entry which is preliminary data.</text>
</comment>
<feature type="coiled-coil region" evidence="1">
    <location>
        <begin position="89"/>
        <end position="116"/>
    </location>
</feature>
<evidence type="ECO:0000256" key="1">
    <source>
        <dbReference type="SAM" id="Coils"/>
    </source>
</evidence>
<protein>
    <recommendedName>
        <fullName evidence="5">Primosomal protein</fullName>
    </recommendedName>
</protein>
<dbReference type="RefSeq" id="WP_135595525.1">
    <property type="nucleotide sequence ID" value="NZ_RQFC01000131.1"/>
</dbReference>
<keyword evidence="2" id="KW-0472">Membrane</keyword>
<evidence type="ECO:0000313" key="4">
    <source>
        <dbReference type="Proteomes" id="UP000298277"/>
    </source>
</evidence>
<evidence type="ECO:0000313" key="3">
    <source>
        <dbReference type="EMBL" id="TGK36165.1"/>
    </source>
</evidence>
<gene>
    <name evidence="3" type="ORF">EHQ17_04415</name>
</gene>
<feature type="coiled-coil region" evidence="1">
    <location>
        <begin position="846"/>
        <end position="880"/>
    </location>
</feature>
<dbReference type="Proteomes" id="UP000298277">
    <property type="component" value="Unassembled WGS sequence"/>
</dbReference>